<dbReference type="InterPro" id="IPR003807">
    <property type="entry name" value="DUF202"/>
</dbReference>
<keyword evidence="9" id="KW-1185">Reference proteome</keyword>
<feature type="transmembrane region" description="Helical" evidence="6">
    <location>
        <begin position="56"/>
        <end position="76"/>
    </location>
</feature>
<evidence type="ECO:0000313" key="8">
    <source>
        <dbReference type="EMBL" id="SES95134.1"/>
    </source>
</evidence>
<dbReference type="PANTHER" id="PTHR34187">
    <property type="entry name" value="FGR18P"/>
    <property type="match status" value="1"/>
</dbReference>
<evidence type="ECO:0000256" key="2">
    <source>
        <dbReference type="ARBA" id="ARBA00022475"/>
    </source>
</evidence>
<dbReference type="PANTHER" id="PTHR34187:SF2">
    <property type="entry name" value="DUF202 DOMAIN-CONTAINING PROTEIN"/>
    <property type="match status" value="1"/>
</dbReference>
<evidence type="ECO:0000256" key="4">
    <source>
        <dbReference type="ARBA" id="ARBA00022989"/>
    </source>
</evidence>
<dbReference type="OrthoDB" id="582337at2"/>
<evidence type="ECO:0000256" key="3">
    <source>
        <dbReference type="ARBA" id="ARBA00022692"/>
    </source>
</evidence>
<dbReference type="Proteomes" id="UP000198762">
    <property type="component" value="Unassembled WGS sequence"/>
</dbReference>
<proteinExistence type="predicted"/>
<dbReference type="GO" id="GO:0005886">
    <property type="term" value="C:plasma membrane"/>
    <property type="evidence" value="ECO:0007669"/>
    <property type="project" value="UniProtKB-SubCell"/>
</dbReference>
<feature type="domain" description="DUF202" evidence="7">
    <location>
        <begin position="8"/>
        <end position="84"/>
    </location>
</feature>
<sequence length="121" mass="13336">MSDLKDPRVLFAAERTMLAWNRTSLVLIAFGFMVERAHILLQVLAPEQSDPFRESVTFWLGIAFIVLGAFCAAYSSRQYLAVLRTLSAAEFPSGYRVTWGLMVNLVIALLGLVLAVALAVS</sequence>
<dbReference type="EMBL" id="FOHZ01000003">
    <property type="protein sequence ID" value="SES95134.1"/>
    <property type="molecule type" value="Genomic_DNA"/>
</dbReference>
<evidence type="ECO:0000256" key="1">
    <source>
        <dbReference type="ARBA" id="ARBA00004651"/>
    </source>
</evidence>
<keyword evidence="4 6" id="KW-1133">Transmembrane helix</keyword>
<keyword evidence="5 6" id="KW-0472">Membrane</keyword>
<evidence type="ECO:0000259" key="7">
    <source>
        <dbReference type="Pfam" id="PF02656"/>
    </source>
</evidence>
<reference evidence="9" key="1">
    <citation type="submission" date="2016-10" db="EMBL/GenBank/DDBJ databases">
        <authorList>
            <person name="Varghese N."/>
            <person name="Submissions S."/>
        </authorList>
    </citation>
    <scope>NUCLEOTIDE SEQUENCE [LARGE SCALE GENOMIC DNA]</scope>
    <source>
        <strain evidence="9">CGMCC 1.6489</strain>
    </source>
</reference>
<comment type="subcellular location">
    <subcellularLocation>
        <location evidence="1">Cell membrane</location>
        <topology evidence="1">Multi-pass membrane protein</topology>
    </subcellularLocation>
</comment>
<evidence type="ECO:0000256" key="5">
    <source>
        <dbReference type="ARBA" id="ARBA00023136"/>
    </source>
</evidence>
<dbReference type="RefSeq" id="WP_091849007.1">
    <property type="nucleotide sequence ID" value="NZ_FOHZ01000003.1"/>
</dbReference>
<dbReference type="STRING" id="430453.SAMN04487962_10318"/>
<name>A0A1I0AN17_9GAMM</name>
<dbReference type="AlphaFoldDB" id="A0A1I0AN17"/>
<accession>A0A1I0AN17</accession>
<gene>
    <name evidence="8" type="ORF">SAMN04487962_10318</name>
</gene>
<keyword evidence="2" id="KW-1003">Cell membrane</keyword>
<organism evidence="8 9">
    <name type="scientific">Marinobacter segnicrescens</name>
    <dbReference type="NCBI Taxonomy" id="430453"/>
    <lineage>
        <taxon>Bacteria</taxon>
        <taxon>Pseudomonadati</taxon>
        <taxon>Pseudomonadota</taxon>
        <taxon>Gammaproteobacteria</taxon>
        <taxon>Pseudomonadales</taxon>
        <taxon>Marinobacteraceae</taxon>
        <taxon>Marinobacter</taxon>
    </lineage>
</organism>
<keyword evidence="3 6" id="KW-0812">Transmembrane</keyword>
<protein>
    <submittedName>
        <fullName evidence="8">Putative membrane protein</fullName>
    </submittedName>
</protein>
<feature type="transmembrane region" description="Helical" evidence="6">
    <location>
        <begin position="25"/>
        <end position="44"/>
    </location>
</feature>
<dbReference type="Pfam" id="PF02656">
    <property type="entry name" value="DUF202"/>
    <property type="match status" value="1"/>
</dbReference>
<evidence type="ECO:0000256" key="6">
    <source>
        <dbReference type="SAM" id="Phobius"/>
    </source>
</evidence>
<evidence type="ECO:0000313" key="9">
    <source>
        <dbReference type="Proteomes" id="UP000198762"/>
    </source>
</evidence>
<feature type="transmembrane region" description="Helical" evidence="6">
    <location>
        <begin position="97"/>
        <end position="120"/>
    </location>
</feature>
<dbReference type="InterPro" id="IPR052053">
    <property type="entry name" value="IM_YidH-like"/>
</dbReference>